<dbReference type="FunCoup" id="A0A1E5R0M7">
    <property type="interactions" value="310"/>
</dbReference>
<keyword evidence="4 5" id="KW-0904">Protein phosphatase</keyword>
<feature type="compositionally biased region" description="Polar residues" evidence="6">
    <location>
        <begin position="327"/>
        <end position="347"/>
    </location>
</feature>
<gene>
    <name evidence="8" type="ORF">AWRI3579_g4468</name>
</gene>
<feature type="compositionally biased region" description="Basic residues" evidence="6">
    <location>
        <begin position="249"/>
        <end position="261"/>
    </location>
</feature>
<evidence type="ECO:0000313" key="9">
    <source>
        <dbReference type="Proteomes" id="UP000095728"/>
    </source>
</evidence>
<dbReference type="EMBL" id="LPNM01000012">
    <property type="protein sequence ID" value="OEJ80437.1"/>
    <property type="molecule type" value="Genomic_DNA"/>
</dbReference>
<feature type="compositionally biased region" description="Basic and acidic residues" evidence="6">
    <location>
        <begin position="194"/>
        <end position="235"/>
    </location>
</feature>
<dbReference type="SMART" id="SM00332">
    <property type="entry name" value="PP2Cc"/>
    <property type="match status" value="1"/>
</dbReference>
<evidence type="ECO:0000256" key="4">
    <source>
        <dbReference type="ARBA" id="ARBA00022912"/>
    </source>
</evidence>
<keyword evidence="3 5" id="KW-0378">Hydrolase</keyword>
<feature type="region of interest" description="Disordered" evidence="6">
    <location>
        <begin position="327"/>
        <end position="351"/>
    </location>
</feature>
<sequence length="507" mass="55963">MSTIDQEQVAAGTIILDNSTQEMHSDKELNAMNSGSSSDASIPVNSTENYNDSVQYDLSYKVGVAENRNLKFRKTMEDVHTYVENFNNKLDWGYFAIFDGHAGNQASKWCGANLHNLIEQQIQSNEKSEVSDMSKVNKMNGANVKGVGETNESSGESGTTANSAELTGTNVINGISSSEDQTSGDTPESIGTNDEAREPCKDTKEADAKEHKAQDLKQGEIEDLNEQKGSHEKGNNDNNNSHGSDDHHHHNHDHNHHNHHRASLKDIFQQEEDHGGHSHEEQDVRDILNNSFVDADKYICENLPGHSGCTAAVCVIRWEVPVTDTASSRKNSAQSGKSGCASGSANEDTAEEELAHKRMLYTANVGDTRIVLMRDGKAIRLTYDHKASDQYEMKRVEKAGGLIMKSRVNGMLAVTRSMGDKFFDKLVISNPFTTSVELTSKDQFLIIACDGLWDVVEDQEACDLINDNIHDLDPSKAAKFLVDYAMQSGTTDNITVMVIFFSTYEED</sequence>
<accession>A0A1E5R0M7</accession>
<evidence type="ECO:0000313" key="8">
    <source>
        <dbReference type="EMBL" id="OEJ80437.1"/>
    </source>
</evidence>
<feature type="domain" description="PPM-type phosphatase" evidence="7">
    <location>
        <begin position="61"/>
        <end position="501"/>
    </location>
</feature>
<keyword evidence="2" id="KW-0479">Metal-binding</keyword>
<evidence type="ECO:0000256" key="3">
    <source>
        <dbReference type="ARBA" id="ARBA00022801"/>
    </source>
</evidence>
<dbReference type="CDD" id="cd00143">
    <property type="entry name" value="PP2Cc"/>
    <property type="match status" value="1"/>
</dbReference>
<dbReference type="GO" id="GO:0046872">
    <property type="term" value="F:metal ion binding"/>
    <property type="evidence" value="ECO:0007669"/>
    <property type="project" value="UniProtKB-KW"/>
</dbReference>
<dbReference type="SUPFAM" id="SSF81606">
    <property type="entry name" value="PP2C-like"/>
    <property type="match status" value="2"/>
</dbReference>
<organism evidence="8 9">
    <name type="scientific">Hanseniaspora osmophila</name>
    <dbReference type="NCBI Taxonomy" id="56408"/>
    <lineage>
        <taxon>Eukaryota</taxon>
        <taxon>Fungi</taxon>
        <taxon>Dikarya</taxon>
        <taxon>Ascomycota</taxon>
        <taxon>Saccharomycotina</taxon>
        <taxon>Saccharomycetes</taxon>
        <taxon>Saccharomycodales</taxon>
        <taxon>Saccharomycodaceae</taxon>
        <taxon>Hanseniaspora</taxon>
    </lineage>
</organism>
<dbReference type="PANTHER" id="PTHR13832">
    <property type="entry name" value="PROTEIN PHOSPHATASE 2C"/>
    <property type="match status" value="1"/>
</dbReference>
<dbReference type="Gene3D" id="3.60.40.10">
    <property type="entry name" value="PPM-type phosphatase domain"/>
    <property type="match status" value="2"/>
</dbReference>
<feature type="compositionally biased region" description="Polar residues" evidence="6">
    <location>
        <begin position="31"/>
        <end position="48"/>
    </location>
</feature>
<evidence type="ECO:0000256" key="2">
    <source>
        <dbReference type="ARBA" id="ARBA00022723"/>
    </source>
</evidence>
<comment type="similarity">
    <text evidence="1 5">Belongs to the PP2C family.</text>
</comment>
<feature type="region of interest" description="Disordered" evidence="6">
    <location>
        <begin position="29"/>
        <end position="48"/>
    </location>
</feature>
<evidence type="ECO:0000256" key="5">
    <source>
        <dbReference type="RuleBase" id="RU003465"/>
    </source>
</evidence>
<dbReference type="InterPro" id="IPR036457">
    <property type="entry name" value="PPM-type-like_dom_sf"/>
</dbReference>
<evidence type="ECO:0000256" key="1">
    <source>
        <dbReference type="ARBA" id="ARBA00006702"/>
    </source>
</evidence>
<protein>
    <submittedName>
        <fullName evidence="8">Protein phosphatase 2C 1</fullName>
    </submittedName>
</protein>
<dbReference type="PROSITE" id="PS51746">
    <property type="entry name" value="PPM_2"/>
    <property type="match status" value="1"/>
</dbReference>
<evidence type="ECO:0000259" key="7">
    <source>
        <dbReference type="PROSITE" id="PS51746"/>
    </source>
</evidence>
<dbReference type="GO" id="GO:0004722">
    <property type="term" value="F:protein serine/threonine phosphatase activity"/>
    <property type="evidence" value="ECO:0007669"/>
    <property type="project" value="InterPro"/>
</dbReference>
<feature type="compositionally biased region" description="Polar residues" evidence="6">
    <location>
        <begin position="150"/>
        <end position="192"/>
    </location>
</feature>
<dbReference type="AlphaFoldDB" id="A0A1E5R0M7"/>
<dbReference type="STRING" id="56408.A0A1E5R0M7"/>
<name>A0A1E5R0M7_9ASCO</name>
<keyword evidence="9" id="KW-1185">Reference proteome</keyword>
<dbReference type="PROSITE" id="PS01032">
    <property type="entry name" value="PPM_1"/>
    <property type="match status" value="1"/>
</dbReference>
<reference evidence="9" key="1">
    <citation type="journal article" date="2016" name="Genome Announc.">
        <title>Genome sequences of three species of Hanseniaspora isolated from spontaneous wine fermentations.</title>
        <authorList>
            <person name="Sternes P.R."/>
            <person name="Lee D."/>
            <person name="Kutyna D.R."/>
            <person name="Borneman A.R."/>
        </authorList>
    </citation>
    <scope>NUCLEOTIDE SEQUENCE [LARGE SCALE GENOMIC DNA]</scope>
    <source>
        <strain evidence="9">AWRI3579</strain>
    </source>
</reference>
<comment type="caution">
    <text evidence="8">The sequence shown here is derived from an EMBL/GenBank/DDBJ whole genome shotgun (WGS) entry which is preliminary data.</text>
</comment>
<dbReference type="Proteomes" id="UP000095728">
    <property type="component" value="Unassembled WGS sequence"/>
</dbReference>
<dbReference type="InParanoid" id="A0A1E5R0M7"/>
<dbReference type="InterPro" id="IPR001932">
    <property type="entry name" value="PPM-type_phosphatase-like_dom"/>
</dbReference>
<evidence type="ECO:0000256" key="6">
    <source>
        <dbReference type="SAM" id="MobiDB-lite"/>
    </source>
</evidence>
<dbReference type="InterPro" id="IPR000222">
    <property type="entry name" value="PP2C_BS"/>
</dbReference>
<dbReference type="InterPro" id="IPR015655">
    <property type="entry name" value="PP2C"/>
</dbReference>
<dbReference type="Pfam" id="PF00481">
    <property type="entry name" value="PP2C"/>
    <property type="match status" value="2"/>
</dbReference>
<feature type="region of interest" description="Disordered" evidence="6">
    <location>
        <begin position="140"/>
        <end position="261"/>
    </location>
</feature>
<proteinExistence type="inferred from homology"/>
<dbReference type="OrthoDB" id="10264738at2759"/>
<dbReference type="PANTHER" id="PTHR13832:SF837">
    <property type="entry name" value="PROTEIN PHOSPHATASE 2C-LIKE DOMAIN-CONTAINING PROTEIN 1"/>
    <property type="match status" value="1"/>
</dbReference>